<dbReference type="EMBL" id="CP018171">
    <property type="protein sequence ID" value="APH74392.1"/>
    <property type="molecule type" value="Genomic_DNA"/>
</dbReference>
<accession>A0A1L3SYJ8</accession>
<dbReference type="InterPro" id="IPR014710">
    <property type="entry name" value="RmlC-like_jellyroll"/>
</dbReference>
<keyword evidence="1 5" id="KW-0223">Dioxygenase</keyword>
<feature type="domain" description="Cupin type-2" evidence="4">
    <location>
        <begin position="94"/>
        <end position="161"/>
    </location>
</feature>
<evidence type="ECO:0000313" key="5">
    <source>
        <dbReference type="EMBL" id="APH74392.1"/>
    </source>
</evidence>
<evidence type="ECO:0000313" key="6">
    <source>
        <dbReference type="Proteomes" id="UP000182840"/>
    </source>
</evidence>
<protein>
    <recommendedName>
        <fullName evidence="3">Gentisate 1,2-dioxygenase</fullName>
        <ecNumber evidence="3">1.13.11.4</ecNumber>
    </recommendedName>
</protein>
<evidence type="ECO:0000256" key="3">
    <source>
        <dbReference type="NCBIfam" id="TIGR02272"/>
    </source>
</evidence>
<dbReference type="SUPFAM" id="SSF51182">
    <property type="entry name" value="RmlC-like cupins"/>
    <property type="match status" value="1"/>
</dbReference>
<dbReference type="NCBIfam" id="TIGR02272">
    <property type="entry name" value="gentisate_1_2"/>
    <property type="match status" value="1"/>
</dbReference>
<evidence type="ECO:0000256" key="1">
    <source>
        <dbReference type="ARBA" id="ARBA00022964"/>
    </source>
</evidence>
<dbReference type="GO" id="GO:0047922">
    <property type="term" value="F:gentisate 1,2-dioxygenase activity"/>
    <property type="evidence" value="ECO:0007669"/>
    <property type="project" value="UniProtKB-UniRule"/>
</dbReference>
<proteinExistence type="predicted"/>
<evidence type="ECO:0000259" key="4">
    <source>
        <dbReference type="Pfam" id="PF07883"/>
    </source>
</evidence>
<dbReference type="CDD" id="cd02216">
    <property type="entry name" value="cupin_GDO-like_N"/>
    <property type="match status" value="1"/>
</dbReference>
<dbReference type="InterPro" id="IPR011051">
    <property type="entry name" value="RmlC_Cupin_sf"/>
</dbReference>
<keyword evidence="6" id="KW-1185">Reference proteome</keyword>
<dbReference type="InterPro" id="IPR011960">
    <property type="entry name" value="Gentisate_dOase"/>
</dbReference>
<sequence length="349" mass="38974">MTQSSSTPEQRKDFYDRLAPQNLAPLWEVLRGLLPNEPKSKAAPHRWRYSDIRPLLMESGRLLTAQEAERRVLVLENPNFTGMSRATSTMYAGIQLIMPGETAPAHRHTPSALRFMLEGEGAFTAVGGERTTMRRGDFIITPSWAYHDHGNEGSDPCAWLDGLDLPLVSFFEAGFNEHYNDERQSITRPEGDAIARFGSGMLPLKPVERYGLTTPIFNYPYERTREALVAAAKGEEPDAHEAVSLRYANPIDGGWAMPTMSAWMTHLPKGFETAPMRSTDGIVMALSEGAVTATIGDKNFDLSERDVAVAPGWTWRSFKATQDSFVFCFSDRVAQEKLGLWREERGAAR</sequence>
<dbReference type="STRING" id="1670800.BSQ44_04320"/>
<organism evidence="5 6">
    <name type="scientific">Aquibium oceanicum</name>
    <dbReference type="NCBI Taxonomy" id="1670800"/>
    <lineage>
        <taxon>Bacteria</taxon>
        <taxon>Pseudomonadati</taxon>
        <taxon>Pseudomonadota</taxon>
        <taxon>Alphaproteobacteria</taxon>
        <taxon>Hyphomicrobiales</taxon>
        <taxon>Phyllobacteriaceae</taxon>
        <taxon>Aquibium</taxon>
    </lineage>
</organism>
<reference evidence="6" key="1">
    <citation type="submission" date="2016-11" db="EMBL/GenBank/DDBJ databases">
        <title>Mesorhizobium oceanicum sp. nov., isolated from deep seawater in South China Sea.</title>
        <authorList>
            <person name="Fu G.-Y."/>
        </authorList>
    </citation>
    <scope>NUCLEOTIDE SEQUENCE [LARGE SCALE GENOMIC DNA]</scope>
    <source>
        <strain evidence="6">B7</strain>
    </source>
</reference>
<dbReference type="AlphaFoldDB" id="A0A1L3SYJ8"/>
<dbReference type="RefSeq" id="WP_072607848.1">
    <property type="nucleotide sequence ID" value="NZ_CP018171.1"/>
</dbReference>
<name>A0A1L3SYJ8_9HYPH</name>
<dbReference type="PANTHER" id="PTHR41517">
    <property type="entry name" value="1,2-DIOXYGENASE PROTEIN-RELATED"/>
    <property type="match status" value="1"/>
</dbReference>
<dbReference type="InterPro" id="IPR047183">
    <property type="entry name" value="GDO-like"/>
</dbReference>
<dbReference type="OrthoDB" id="285029at2"/>
<dbReference type="EC" id="1.13.11.4" evidence="3"/>
<dbReference type="Gene3D" id="2.60.120.10">
    <property type="entry name" value="Jelly Rolls"/>
    <property type="match status" value="1"/>
</dbReference>
<gene>
    <name evidence="5" type="ORF">BSQ44_04320</name>
</gene>
<dbReference type="Proteomes" id="UP000182840">
    <property type="component" value="Chromosome"/>
</dbReference>
<evidence type="ECO:0000256" key="2">
    <source>
        <dbReference type="ARBA" id="ARBA00023002"/>
    </source>
</evidence>
<dbReference type="InterPro" id="IPR013096">
    <property type="entry name" value="Cupin_2"/>
</dbReference>
<dbReference type="KEGG" id="meso:BSQ44_04320"/>
<dbReference type="PANTHER" id="PTHR41517:SF1">
    <property type="entry name" value="CUPIN"/>
    <property type="match status" value="1"/>
</dbReference>
<dbReference type="Pfam" id="PF07883">
    <property type="entry name" value="Cupin_2"/>
    <property type="match status" value="1"/>
</dbReference>
<keyword evidence="2" id="KW-0560">Oxidoreductase</keyword>
<dbReference type="CDD" id="cd06992">
    <property type="entry name" value="cupin_GDO-like_C"/>
    <property type="match status" value="1"/>
</dbReference>